<evidence type="ECO:0000313" key="2">
    <source>
        <dbReference type="EMBL" id="RYM95201.1"/>
    </source>
</evidence>
<dbReference type="RefSeq" id="WP_004218016.1">
    <property type="nucleotide sequence ID" value="NZ_CAKMAC010000001.1"/>
</dbReference>
<evidence type="ECO:0000313" key="3">
    <source>
        <dbReference type="Proteomes" id="UP000293613"/>
    </source>
</evidence>
<proteinExistence type="predicted"/>
<dbReference type="AlphaFoldDB" id="A0A315S1I2"/>
<dbReference type="EMBL" id="RSCO01000021">
    <property type="protein sequence ID" value="RYM95201.1"/>
    <property type="molecule type" value="Genomic_DNA"/>
</dbReference>
<dbReference type="GeneID" id="29695749"/>
<dbReference type="OMA" id="YLLGTHM"/>
<name>A0A315S1I2_BIFAN</name>
<evidence type="ECO:0000256" key="1">
    <source>
        <dbReference type="SAM" id="MobiDB-lite"/>
    </source>
</evidence>
<dbReference type="Proteomes" id="UP000293613">
    <property type="component" value="Unassembled WGS sequence"/>
</dbReference>
<organism evidence="2 3">
    <name type="scientific">Bifidobacterium animalis subsp. lactis</name>
    <name type="common">Bifidobacterium lactis</name>
    <dbReference type="NCBI Taxonomy" id="302911"/>
    <lineage>
        <taxon>Bacteria</taxon>
        <taxon>Bacillati</taxon>
        <taxon>Actinomycetota</taxon>
        <taxon>Actinomycetes</taxon>
        <taxon>Bifidobacteriales</taxon>
        <taxon>Bifidobacteriaceae</taxon>
        <taxon>Bifidobacterium</taxon>
    </lineage>
</organism>
<protein>
    <submittedName>
        <fullName evidence="2">Uncharacterized protein</fullName>
    </submittedName>
</protein>
<feature type="region of interest" description="Disordered" evidence="1">
    <location>
        <begin position="1"/>
        <end position="21"/>
    </location>
</feature>
<feature type="compositionally biased region" description="Polar residues" evidence="1">
    <location>
        <begin position="1"/>
        <end position="11"/>
    </location>
</feature>
<reference evidence="2 3" key="1">
    <citation type="journal article" date="2019" name="Appl. Environ. Microbiol.">
        <title>Dissecting the evolutionary development of the Bifidobacterium animalis species through comparative genomics analyses.</title>
        <authorList>
            <person name="Lugli G.A."/>
            <person name="Mancino W."/>
            <person name="Milani C."/>
            <person name="Duranti S."/>
            <person name="Mancabelli L."/>
            <person name="Napoli S."/>
            <person name="Mangifesta M."/>
            <person name="Viappiani A."/>
            <person name="Anzalone R."/>
            <person name="Longhi G."/>
            <person name="van Sinderen D."/>
            <person name="Ventura M."/>
            <person name="Turroni F."/>
        </authorList>
    </citation>
    <scope>NUCLEOTIDE SEQUENCE [LARGE SCALE GENOMIC DNA]</scope>
    <source>
        <strain evidence="2 3">2011B</strain>
    </source>
</reference>
<sequence length="193" mass="21696">MHTPSNPSNTKPHAGNARQPIDIPPLKEELETCPPDVDMHIERTPLPVHSGMLSRNHSLCPVRFRIRSCVNVELLPITAYGISERAFKICCIAFEVVRGRVGVQALRGMVTTTCCERLELMRDLMKSATSSRVDLHSKRFYGQPMPVLIDGTAVSPMRFEITIEVRVGSLQYWVNMVLDLRGSAWICTYLDMG</sequence>
<gene>
    <name evidence="2" type="ORF">PG2011B_0808</name>
</gene>
<comment type="caution">
    <text evidence="2">The sequence shown here is derived from an EMBL/GenBank/DDBJ whole genome shotgun (WGS) entry which is preliminary data.</text>
</comment>
<accession>A0A315S1I2</accession>